<sequence>MNQQNDQMVLYVGESKNSKKVGKWDIMYKEKLIGGGSYDEEGNGIKIGRWIEINGGFNQGSQVTFSGDYKNGNKVGRWDILFRRDEDCPFTQIGGGQYDEEGQGLKIGDWIEINELFMDGSQVTFNGQYKNGKRLGRWDILFRSFEHNPFIQIGGGQYEEEGLGLKIGNWIEISDRFMDGQQVAFNGEYKFGQKVGIWKILYRSSDDNPFSQIGGGQYDEEGNGMKIGSWIEISDEFRNQSQVINKGDYQNGKKVGRWDIWYRNNDDELVSEKIGGGSYDEFGAGMKIGKWIELDNQFYEDKQVTFIGEYKNDKKIGRWDILWRYQSSDPFSQIGGGSYDDRGDGMKIGRWIELYDGFKWNTQVIWDGEYKYEKKVGRWDIQYKRNKYTPYQQIGGGQYDEDGQKIGQWVELYDLFDDDWQYTFCGEYKNGKKKGIWVELDIRKNEKRSEIIYDY</sequence>
<evidence type="ECO:0000313" key="2">
    <source>
        <dbReference type="Proteomes" id="UP000689195"/>
    </source>
</evidence>
<dbReference type="EMBL" id="CAJJDO010000123">
    <property type="protein sequence ID" value="CAD8200169.1"/>
    <property type="molecule type" value="Genomic_DNA"/>
</dbReference>
<proteinExistence type="predicted"/>
<dbReference type="Proteomes" id="UP000689195">
    <property type="component" value="Unassembled WGS sequence"/>
</dbReference>
<organism evidence="1 2">
    <name type="scientific">Paramecium pentaurelia</name>
    <dbReference type="NCBI Taxonomy" id="43138"/>
    <lineage>
        <taxon>Eukaryota</taxon>
        <taxon>Sar</taxon>
        <taxon>Alveolata</taxon>
        <taxon>Ciliophora</taxon>
        <taxon>Intramacronucleata</taxon>
        <taxon>Oligohymenophorea</taxon>
        <taxon>Peniculida</taxon>
        <taxon>Parameciidae</taxon>
        <taxon>Paramecium</taxon>
    </lineage>
</organism>
<dbReference type="PANTHER" id="PTHR33706">
    <property type="entry name" value="MORN VARIANT REPEAT PROTEIN"/>
    <property type="match status" value="1"/>
</dbReference>
<protein>
    <submittedName>
        <fullName evidence="1">Uncharacterized protein</fullName>
    </submittedName>
</protein>
<name>A0A8S1XH57_9CILI</name>
<keyword evidence="2" id="KW-1185">Reference proteome</keyword>
<dbReference type="OrthoDB" id="10451610at2759"/>
<evidence type="ECO:0000313" key="1">
    <source>
        <dbReference type="EMBL" id="CAD8200169.1"/>
    </source>
</evidence>
<gene>
    <name evidence="1" type="ORF">PPENT_87.1.T1230158</name>
</gene>
<dbReference type="PANTHER" id="PTHR33706:SF1">
    <property type="entry name" value="TPR REPEAT PROTEIN"/>
    <property type="match status" value="1"/>
</dbReference>
<dbReference type="AlphaFoldDB" id="A0A8S1XH57"/>
<comment type="caution">
    <text evidence="1">The sequence shown here is derived from an EMBL/GenBank/DDBJ whole genome shotgun (WGS) entry which is preliminary data.</text>
</comment>
<reference evidence="1" key="1">
    <citation type="submission" date="2021-01" db="EMBL/GenBank/DDBJ databases">
        <authorList>
            <consortium name="Genoscope - CEA"/>
            <person name="William W."/>
        </authorList>
    </citation>
    <scope>NUCLEOTIDE SEQUENCE</scope>
</reference>
<accession>A0A8S1XH57</accession>